<keyword evidence="1" id="KW-0812">Transmembrane</keyword>
<reference evidence="2 3" key="1">
    <citation type="submission" date="2024-01" db="EMBL/GenBank/DDBJ databases">
        <title>The genomes of 5 underutilized Papilionoideae crops provide insights into root nodulation and disease resistance.</title>
        <authorList>
            <person name="Yuan L."/>
        </authorList>
    </citation>
    <scope>NUCLEOTIDE SEQUENCE [LARGE SCALE GENOMIC DNA]</scope>
    <source>
        <strain evidence="2">LY-2023</strain>
        <tissue evidence="2">Leaf</tissue>
    </source>
</reference>
<comment type="caution">
    <text evidence="2">The sequence shown here is derived from an EMBL/GenBank/DDBJ whole genome shotgun (WGS) entry which is preliminary data.</text>
</comment>
<keyword evidence="1" id="KW-0472">Membrane</keyword>
<keyword evidence="1" id="KW-1133">Transmembrane helix</keyword>
<keyword evidence="3" id="KW-1185">Reference proteome</keyword>
<accession>A0AAN9KHV6</accession>
<dbReference type="Proteomes" id="UP001359559">
    <property type="component" value="Unassembled WGS sequence"/>
</dbReference>
<dbReference type="AlphaFoldDB" id="A0AAN9KHV6"/>
<sequence>MKQKQNEITSSWVTCYVYGASNRVKRSSVSLKNTASLDFPLSVVVVLLSFLFHSSKALSIHIFNLLFCSVIPVRYFL</sequence>
<evidence type="ECO:0000313" key="3">
    <source>
        <dbReference type="Proteomes" id="UP001359559"/>
    </source>
</evidence>
<name>A0AAN9KHV6_CLITE</name>
<protein>
    <submittedName>
        <fullName evidence="2">Uncharacterized protein</fullName>
    </submittedName>
</protein>
<organism evidence="2 3">
    <name type="scientific">Clitoria ternatea</name>
    <name type="common">Butterfly pea</name>
    <dbReference type="NCBI Taxonomy" id="43366"/>
    <lineage>
        <taxon>Eukaryota</taxon>
        <taxon>Viridiplantae</taxon>
        <taxon>Streptophyta</taxon>
        <taxon>Embryophyta</taxon>
        <taxon>Tracheophyta</taxon>
        <taxon>Spermatophyta</taxon>
        <taxon>Magnoliopsida</taxon>
        <taxon>eudicotyledons</taxon>
        <taxon>Gunneridae</taxon>
        <taxon>Pentapetalae</taxon>
        <taxon>rosids</taxon>
        <taxon>fabids</taxon>
        <taxon>Fabales</taxon>
        <taxon>Fabaceae</taxon>
        <taxon>Papilionoideae</taxon>
        <taxon>50 kb inversion clade</taxon>
        <taxon>NPAAA clade</taxon>
        <taxon>indigoferoid/millettioid clade</taxon>
        <taxon>Phaseoleae</taxon>
        <taxon>Clitoria</taxon>
    </lineage>
</organism>
<dbReference type="EMBL" id="JAYKXN010000001">
    <property type="protein sequence ID" value="KAK7316528.1"/>
    <property type="molecule type" value="Genomic_DNA"/>
</dbReference>
<feature type="transmembrane region" description="Helical" evidence="1">
    <location>
        <begin position="35"/>
        <end position="52"/>
    </location>
</feature>
<gene>
    <name evidence="2" type="ORF">RJT34_00063</name>
</gene>
<proteinExistence type="predicted"/>
<feature type="transmembrane region" description="Helical" evidence="1">
    <location>
        <begin position="58"/>
        <end position="76"/>
    </location>
</feature>
<evidence type="ECO:0000313" key="2">
    <source>
        <dbReference type="EMBL" id="KAK7316528.1"/>
    </source>
</evidence>
<evidence type="ECO:0000256" key="1">
    <source>
        <dbReference type="SAM" id="Phobius"/>
    </source>
</evidence>